<evidence type="ECO:0000313" key="1">
    <source>
        <dbReference type="EMBL" id="KAK9233996.1"/>
    </source>
</evidence>
<proteinExistence type="predicted"/>
<protein>
    <submittedName>
        <fullName evidence="1">Uncharacterized protein</fullName>
    </submittedName>
</protein>
<reference evidence="2" key="1">
    <citation type="journal article" date="2024" name="Front. Bioeng. Biotechnol.">
        <title>Genome-scale model development and genomic sequencing of the oleaginous clade Lipomyces.</title>
        <authorList>
            <person name="Czajka J.J."/>
            <person name="Han Y."/>
            <person name="Kim J."/>
            <person name="Mondo S.J."/>
            <person name="Hofstad B.A."/>
            <person name="Robles A."/>
            <person name="Haridas S."/>
            <person name="Riley R."/>
            <person name="LaButti K."/>
            <person name="Pangilinan J."/>
            <person name="Andreopoulos W."/>
            <person name="Lipzen A."/>
            <person name="Yan J."/>
            <person name="Wang M."/>
            <person name="Ng V."/>
            <person name="Grigoriev I.V."/>
            <person name="Spatafora J.W."/>
            <person name="Magnuson J.K."/>
            <person name="Baker S.E."/>
            <person name="Pomraning K.R."/>
        </authorList>
    </citation>
    <scope>NUCLEOTIDE SEQUENCE [LARGE SCALE GENOMIC DNA]</scope>
    <source>
        <strain evidence="2">CBS 7786</strain>
    </source>
</reference>
<sequence>MPRCSTPENMPNLGLSALILISRGVFSLFRFLSDYLKFGFFSVVSSSFVFLLVLSLCPQYVWHICYVCLLKFVCGQSSTGWQTIQLD</sequence>
<dbReference type="EMBL" id="MU971535">
    <property type="protein sequence ID" value="KAK9233996.1"/>
    <property type="molecule type" value="Genomic_DNA"/>
</dbReference>
<accession>A0ACC3SQR9</accession>
<evidence type="ECO:0000313" key="2">
    <source>
        <dbReference type="Proteomes" id="UP001433508"/>
    </source>
</evidence>
<comment type="caution">
    <text evidence="1">The sequence shown here is derived from an EMBL/GenBank/DDBJ whole genome shotgun (WGS) entry which is preliminary data.</text>
</comment>
<organism evidence="1 2">
    <name type="scientific">Lipomyces kononenkoae</name>
    <name type="common">Yeast</name>
    <dbReference type="NCBI Taxonomy" id="34357"/>
    <lineage>
        <taxon>Eukaryota</taxon>
        <taxon>Fungi</taxon>
        <taxon>Dikarya</taxon>
        <taxon>Ascomycota</taxon>
        <taxon>Saccharomycotina</taxon>
        <taxon>Lipomycetes</taxon>
        <taxon>Lipomycetales</taxon>
        <taxon>Lipomycetaceae</taxon>
        <taxon>Lipomyces</taxon>
    </lineage>
</organism>
<keyword evidence="2" id="KW-1185">Reference proteome</keyword>
<dbReference type="Proteomes" id="UP001433508">
    <property type="component" value="Unassembled WGS sequence"/>
</dbReference>
<gene>
    <name evidence="1" type="ORF">V1525DRAFT_414563</name>
</gene>
<name>A0ACC3SQR9_LIPKO</name>